<dbReference type="SUPFAM" id="SSF88659">
    <property type="entry name" value="Sigma3 and sigma4 domains of RNA polymerase sigma factors"/>
    <property type="match status" value="1"/>
</dbReference>
<dbReference type="GO" id="GO:0003700">
    <property type="term" value="F:DNA-binding transcription factor activity"/>
    <property type="evidence" value="ECO:0007669"/>
    <property type="project" value="InterPro"/>
</dbReference>
<dbReference type="Pfam" id="PF07638">
    <property type="entry name" value="Sigma70_ECF"/>
    <property type="match status" value="1"/>
</dbReference>
<name>A0A4V2UV23_9GAMM</name>
<keyword evidence="4" id="KW-1185">Reference proteome</keyword>
<dbReference type="NCBIfam" id="TIGR02937">
    <property type="entry name" value="sigma70-ECF"/>
    <property type="match status" value="1"/>
</dbReference>
<feature type="region of interest" description="Disordered" evidence="1">
    <location>
        <begin position="1"/>
        <end position="23"/>
    </location>
</feature>
<proteinExistence type="predicted"/>
<dbReference type="GO" id="GO:0006352">
    <property type="term" value="P:DNA-templated transcription initiation"/>
    <property type="evidence" value="ECO:0007669"/>
    <property type="project" value="InterPro"/>
</dbReference>
<sequence length="199" mass="22537">MSVTGSDTDGARAGPLDSTDHPHDVRMTAQQMMPLLFDELRTRARHERRRLRAGETLQTTALVHEAYLRLYRSPSWQGETHFLRAAALAMRQILVDHARRKLAAKRGGGAVESLDELPFEPPVANDEQLIELDEALQRLSQLNPRLTHLIECRFFAGYSEEETARVLDISERTVRRDWIKAKAWLYQALAGAPPADNVS</sequence>
<evidence type="ECO:0000259" key="2">
    <source>
        <dbReference type="Pfam" id="PF07638"/>
    </source>
</evidence>
<evidence type="ECO:0000256" key="1">
    <source>
        <dbReference type="SAM" id="MobiDB-lite"/>
    </source>
</evidence>
<dbReference type="InterPro" id="IPR014284">
    <property type="entry name" value="RNA_pol_sigma-70_dom"/>
</dbReference>
<dbReference type="InterPro" id="IPR013324">
    <property type="entry name" value="RNA_pol_sigma_r3/r4-like"/>
</dbReference>
<organism evidence="3 4">
    <name type="scientific">Pseudofulvimonas gallinarii</name>
    <dbReference type="NCBI Taxonomy" id="634155"/>
    <lineage>
        <taxon>Bacteria</taxon>
        <taxon>Pseudomonadati</taxon>
        <taxon>Pseudomonadota</taxon>
        <taxon>Gammaproteobacteria</taxon>
        <taxon>Lysobacterales</taxon>
        <taxon>Rhodanobacteraceae</taxon>
        <taxon>Pseudofulvimonas</taxon>
    </lineage>
</organism>
<dbReference type="Gene3D" id="1.10.10.10">
    <property type="entry name" value="Winged helix-like DNA-binding domain superfamily/Winged helix DNA-binding domain"/>
    <property type="match status" value="1"/>
</dbReference>
<dbReference type="InterPro" id="IPR036388">
    <property type="entry name" value="WH-like_DNA-bd_sf"/>
</dbReference>
<dbReference type="InterPro" id="IPR053812">
    <property type="entry name" value="HTH_Sigma70_ECF-like"/>
</dbReference>
<dbReference type="InterPro" id="IPR011517">
    <property type="entry name" value="RNA_pol_sigma70_ECF-like"/>
</dbReference>
<feature type="domain" description="RNA polymerase sigma-70 ECF-like HTH" evidence="2">
    <location>
        <begin position="29"/>
        <end position="189"/>
    </location>
</feature>
<dbReference type="Proteomes" id="UP000294599">
    <property type="component" value="Unassembled WGS sequence"/>
</dbReference>
<dbReference type="RefSeq" id="WP_205984859.1">
    <property type="nucleotide sequence ID" value="NZ_JBHMFH010000001.1"/>
</dbReference>
<dbReference type="AlphaFoldDB" id="A0A4V2UV23"/>
<evidence type="ECO:0000313" key="4">
    <source>
        <dbReference type="Proteomes" id="UP000294599"/>
    </source>
</evidence>
<gene>
    <name evidence="3" type="ORF">EDC25_12422</name>
</gene>
<dbReference type="EMBL" id="SMAF01000024">
    <property type="protein sequence ID" value="TCS94047.1"/>
    <property type="molecule type" value="Genomic_DNA"/>
</dbReference>
<evidence type="ECO:0000313" key="3">
    <source>
        <dbReference type="EMBL" id="TCS94047.1"/>
    </source>
</evidence>
<protein>
    <submittedName>
        <fullName evidence="3">RNA polymerase sigma factor (TIGR02999 family)</fullName>
    </submittedName>
</protein>
<accession>A0A4V2UV23</accession>
<dbReference type="NCBIfam" id="TIGR02999">
    <property type="entry name" value="Sig-70_X6"/>
    <property type="match status" value="1"/>
</dbReference>
<comment type="caution">
    <text evidence="3">The sequence shown here is derived from an EMBL/GenBank/DDBJ whole genome shotgun (WGS) entry which is preliminary data.</text>
</comment>
<reference evidence="3 4" key="1">
    <citation type="submission" date="2019-03" db="EMBL/GenBank/DDBJ databases">
        <title>Genomic Encyclopedia of Type Strains, Phase IV (KMG-IV): sequencing the most valuable type-strain genomes for metagenomic binning, comparative biology and taxonomic classification.</title>
        <authorList>
            <person name="Goeker M."/>
        </authorList>
    </citation>
    <scope>NUCLEOTIDE SEQUENCE [LARGE SCALE GENOMIC DNA]</scope>
    <source>
        <strain evidence="3 4">DSM 21944</strain>
    </source>
</reference>